<comment type="caution">
    <text evidence="9">The sequence shown here is derived from an EMBL/GenBank/DDBJ whole genome shotgun (WGS) entry which is preliminary data.</text>
</comment>
<evidence type="ECO:0000256" key="7">
    <source>
        <dbReference type="RuleBase" id="RU000488"/>
    </source>
</evidence>
<evidence type="ECO:0000256" key="8">
    <source>
        <dbReference type="SAM" id="Phobius"/>
    </source>
</evidence>
<gene>
    <name evidence="9" type="ORF">GIB67_034109</name>
</gene>
<evidence type="ECO:0000256" key="5">
    <source>
        <dbReference type="ARBA" id="ARBA00023136"/>
    </source>
</evidence>
<dbReference type="Pfam" id="PF00153">
    <property type="entry name" value="Mito_carr"/>
    <property type="match status" value="2"/>
</dbReference>
<dbReference type="InterPro" id="IPR018108">
    <property type="entry name" value="MCP_transmembrane"/>
</dbReference>
<dbReference type="InterPro" id="IPR002067">
    <property type="entry name" value="MCP"/>
</dbReference>
<feature type="repeat" description="Solcar" evidence="6">
    <location>
        <begin position="133"/>
        <end position="213"/>
    </location>
</feature>
<evidence type="ECO:0000256" key="1">
    <source>
        <dbReference type="ARBA" id="ARBA00004141"/>
    </source>
</evidence>
<dbReference type="Gene3D" id="1.50.40.10">
    <property type="entry name" value="Mitochondrial carrier domain"/>
    <property type="match status" value="1"/>
</dbReference>
<keyword evidence="5 6" id="KW-0472">Membrane</keyword>
<organism evidence="9 10">
    <name type="scientific">Kingdonia uniflora</name>
    <dbReference type="NCBI Taxonomy" id="39325"/>
    <lineage>
        <taxon>Eukaryota</taxon>
        <taxon>Viridiplantae</taxon>
        <taxon>Streptophyta</taxon>
        <taxon>Embryophyta</taxon>
        <taxon>Tracheophyta</taxon>
        <taxon>Spermatophyta</taxon>
        <taxon>Magnoliopsida</taxon>
        <taxon>Ranunculales</taxon>
        <taxon>Circaeasteraceae</taxon>
        <taxon>Kingdonia</taxon>
    </lineage>
</organism>
<name>A0A7J7M6H8_9MAGN</name>
<reference evidence="9 10" key="1">
    <citation type="journal article" date="2020" name="IScience">
        <title>Genome Sequencing of the Endangered Kingdonia uniflora (Circaeasteraceae, Ranunculales) Reveals Potential Mechanisms of Evolutionary Specialization.</title>
        <authorList>
            <person name="Sun Y."/>
            <person name="Deng T."/>
            <person name="Zhang A."/>
            <person name="Moore M.J."/>
            <person name="Landis J.B."/>
            <person name="Lin N."/>
            <person name="Zhang H."/>
            <person name="Zhang X."/>
            <person name="Huang J."/>
            <person name="Zhang X."/>
            <person name="Sun H."/>
            <person name="Wang H."/>
        </authorList>
    </citation>
    <scope>NUCLEOTIDE SEQUENCE [LARGE SCALE GENOMIC DNA]</scope>
    <source>
        <strain evidence="9">TB1705</strain>
        <tissue evidence="9">Leaf</tissue>
    </source>
</reference>
<accession>A0A7J7M6H8</accession>
<evidence type="ECO:0000313" key="10">
    <source>
        <dbReference type="Proteomes" id="UP000541444"/>
    </source>
</evidence>
<evidence type="ECO:0000313" key="9">
    <source>
        <dbReference type="EMBL" id="KAF6150410.1"/>
    </source>
</evidence>
<comment type="subcellular location">
    <subcellularLocation>
        <location evidence="1">Membrane</location>
        <topology evidence="1">Multi-pass membrane protein</topology>
    </subcellularLocation>
</comment>
<dbReference type="PRINTS" id="PR00926">
    <property type="entry name" value="MITOCARRIER"/>
</dbReference>
<dbReference type="AlphaFoldDB" id="A0A7J7M6H8"/>
<evidence type="ECO:0000256" key="3">
    <source>
        <dbReference type="ARBA" id="ARBA00022692"/>
    </source>
</evidence>
<feature type="transmembrane region" description="Helical" evidence="8">
    <location>
        <begin position="138"/>
        <end position="156"/>
    </location>
</feature>
<keyword evidence="4" id="KW-0677">Repeat</keyword>
<dbReference type="Proteomes" id="UP000541444">
    <property type="component" value="Unassembled WGS sequence"/>
</dbReference>
<dbReference type="EMBL" id="JACGCM010001747">
    <property type="protein sequence ID" value="KAF6150410.1"/>
    <property type="molecule type" value="Genomic_DNA"/>
</dbReference>
<keyword evidence="10" id="KW-1185">Reference proteome</keyword>
<feature type="repeat" description="Solcar" evidence="6">
    <location>
        <begin position="43"/>
        <end position="126"/>
    </location>
</feature>
<keyword evidence="2 7" id="KW-0813">Transport</keyword>
<dbReference type="GO" id="GO:0016020">
    <property type="term" value="C:membrane"/>
    <property type="evidence" value="ECO:0007669"/>
    <property type="project" value="UniProtKB-SubCell"/>
</dbReference>
<evidence type="ECO:0000256" key="4">
    <source>
        <dbReference type="ARBA" id="ARBA00022737"/>
    </source>
</evidence>
<dbReference type="GO" id="GO:0055085">
    <property type="term" value="P:transmembrane transport"/>
    <property type="evidence" value="ECO:0007669"/>
    <property type="project" value="InterPro"/>
</dbReference>
<evidence type="ECO:0000256" key="2">
    <source>
        <dbReference type="ARBA" id="ARBA00022448"/>
    </source>
</evidence>
<protein>
    <recommendedName>
        <fullName evidence="11">Mitochondrial carrier protein</fullName>
    </recommendedName>
</protein>
<dbReference type="InterPro" id="IPR023395">
    <property type="entry name" value="MCP_dom_sf"/>
</dbReference>
<comment type="similarity">
    <text evidence="7">Belongs to the mitochondrial carrier (TC 2.A.29) family.</text>
</comment>
<sequence length="243" mass="27891">MIYTLIATFASRTKRTVINLTIIVWRTLLSSLDKEGFLLGFKVFFVVANWSRNNLRLALIWVTYPYDVLRLRLAVEPGCRTMSKVAGNLLSREGLLGFCSGLGPSLLGIAPYIAVNFYFFDLVKKSLPKEYQNRTESYLATALVSASLATLVCYPLDTVKRQMQMRGSSYKTVYDMVNSCGIIALYRGFIPNALKNLTNSSIRFMTFDTVRSLITASQEERERIMKENLDKWKLQRERRHHEK</sequence>
<dbReference type="OrthoDB" id="270584at2759"/>
<feature type="transmembrane region" description="Helical" evidence="8">
    <location>
        <begin position="94"/>
        <end position="118"/>
    </location>
</feature>
<evidence type="ECO:0008006" key="11">
    <source>
        <dbReference type="Google" id="ProtNLM"/>
    </source>
</evidence>
<dbReference type="SUPFAM" id="SSF103506">
    <property type="entry name" value="Mitochondrial carrier"/>
    <property type="match status" value="1"/>
</dbReference>
<dbReference type="PANTHER" id="PTHR24089">
    <property type="entry name" value="SOLUTE CARRIER FAMILY 25"/>
    <property type="match status" value="1"/>
</dbReference>
<keyword evidence="8" id="KW-1133">Transmembrane helix</keyword>
<keyword evidence="3 6" id="KW-0812">Transmembrane</keyword>
<proteinExistence type="inferred from homology"/>
<evidence type="ECO:0000256" key="6">
    <source>
        <dbReference type="PROSITE-ProRule" id="PRU00282"/>
    </source>
</evidence>
<dbReference type="PROSITE" id="PS50920">
    <property type="entry name" value="SOLCAR"/>
    <property type="match status" value="2"/>
</dbReference>